<dbReference type="EMBL" id="ABED02000029">
    <property type="protein sequence ID" value="EDP20227.1"/>
    <property type="molecule type" value="Genomic_DNA"/>
</dbReference>
<organism evidence="1 2">
    <name type="scientific">Faecalibacterium prausnitzii M21/2</name>
    <dbReference type="NCBI Taxonomy" id="411485"/>
    <lineage>
        <taxon>Bacteria</taxon>
        <taxon>Bacillati</taxon>
        <taxon>Bacillota</taxon>
        <taxon>Clostridia</taxon>
        <taxon>Eubacteriales</taxon>
        <taxon>Oscillospiraceae</taxon>
        <taxon>Faecalibacterium</taxon>
    </lineage>
</organism>
<dbReference type="Proteomes" id="UP000005945">
    <property type="component" value="Unassembled WGS sequence"/>
</dbReference>
<comment type="caution">
    <text evidence="1">The sequence shown here is derived from an EMBL/GenBank/DDBJ whole genome shotgun (WGS) entry which is preliminary data.</text>
</comment>
<name>A8SGC2_9FIRM</name>
<evidence type="ECO:0000313" key="1">
    <source>
        <dbReference type="EMBL" id="EDP20227.1"/>
    </source>
</evidence>
<sequence>MVCQDCIKIFSAIQHYARKLPADLCGVYLKNMLY</sequence>
<gene>
    <name evidence="1" type="ORF">FAEPRAM212_03019</name>
</gene>
<reference evidence="1 2" key="1">
    <citation type="submission" date="2007-09" db="EMBL/GenBank/DDBJ databases">
        <title>Draft genome sequence of Faecalibacterium prausnitzii M21/2.</title>
        <authorList>
            <person name="Sudarsanam P."/>
            <person name="Ley R."/>
            <person name="Guruge J."/>
            <person name="Turnbaugh P.J."/>
            <person name="Mahowald M."/>
            <person name="Liep D."/>
            <person name="Gordon J."/>
        </authorList>
    </citation>
    <scope>NUCLEOTIDE SEQUENCE [LARGE SCALE GENOMIC DNA]</scope>
    <source>
        <strain evidence="1 2">M21/2</strain>
    </source>
</reference>
<accession>A8SGC2</accession>
<evidence type="ECO:0000313" key="2">
    <source>
        <dbReference type="Proteomes" id="UP000005945"/>
    </source>
</evidence>
<protein>
    <submittedName>
        <fullName evidence="1">Uncharacterized protein</fullName>
    </submittedName>
</protein>
<proteinExistence type="predicted"/>
<reference evidence="1 2" key="2">
    <citation type="submission" date="2007-09" db="EMBL/GenBank/DDBJ databases">
        <authorList>
            <person name="Fulton L."/>
            <person name="Clifton S."/>
            <person name="Fulton B."/>
            <person name="Xu J."/>
            <person name="Minx P."/>
            <person name="Pepin K.H."/>
            <person name="Johnson M."/>
            <person name="Thiruvilangam P."/>
            <person name="Bhonagiri V."/>
            <person name="Nash W.E."/>
            <person name="Mardis E.R."/>
            <person name="Wilson R.K."/>
        </authorList>
    </citation>
    <scope>NUCLEOTIDE SEQUENCE [LARGE SCALE GENOMIC DNA]</scope>
    <source>
        <strain evidence="1 2">M21/2</strain>
    </source>
</reference>
<dbReference type="HOGENOM" id="CLU_3373863_0_0_9"/>
<dbReference type="AlphaFoldDB" id="A8SGC2"/>